<organism evidence="5 6">
    <name type="scientific">Xyrichtys novacula</name>
    <name type="common">Pearly razorfish</name>
    <name type="synonym">Hemipteronotus novacula</name>
    <dbReference type="NCBI Taxonomy" id="13765"/>
    <lineage>
        <taxon>Eukaryota</taxon>
        <taxon>Metazoa</taxon>
        <taxon>Chordata</taxon>
        <taxon>Craniata</taxon>
        <taxon>Vertebrata</taxon>
        <taxon>Euteleostomi</taxon>
        <taxon>Actinopterygii</taxon>
        <taxon>Neopterygii</taxon>
        <taxon>Teleostei</taxon>
        <taxon>Neoteleostei</taxon>
        <taxon>Acanthomorphata</taxon>
        <taxon>Eupercaria</taxon>
        <taxon>Labriformes</taxon>
        <taxon>Labridae</taxon>
        <taxon>Xyrichtys</taxon>
    </lineage>
</organism>
<dbReference type="PANTHER" id="PTHR13318">
    <property type="entry name" value="PARTNER OF PAIRED, ISOFORM B-RELATED"/>
    <property type="match status" value="1"/>
</dbReference>
<feature type="compositionally biased region" description="Basic and acidic residues" evidence="3">
    <location>
        <begin position="251"/>
        <end position="265"/>
    </location>
</feature>
<feature type="region of interest" description="Disordered" evidence="3">
    <location>
        <begin position="233"/>
        <end position="270"/>
    </location>
</feature>
<keyword evidence="1" id="KW-0433">Leucine-rich repeat</keyword>
<dbReference type="GO" id="GO:0031146">
    <property type="term" value="P:SCF-dependent proteasomal ubiquitin-dependent protein catabolic process"/>
    <property type="evidence" value="ECO:0007669"/>
    <property type="project" value="TreeGrafter"/>
</dbReference>
<dbReference type="Pfam" id="PF12937">
    <property type="entry name" value="F-box-like"/>
    <property type="match status" value="1"/>
</dbReference>
<dbReference type="PROSITE" id="PS50181">
    <property type="entry name" value="FBOX"/>
    <property type="match status" value="1"/>
</dbReference>
<dbReference type="CDD" id="cd22139">
    <property type="entry name" value="F-box_unchar"/>
    <property type="match status" value="1"/>
</dbReference>
<feature type="region of interest" description="Disordered" evidence="3">
    <location>
        <begin position="129"/>
        <end position="212"/>
    </location>
</feature>
<protein>
    <submittedName>
        <fullName evidence="5">Uncharacterized protein LOC122876706 isoform X1</fullName>
    </submittedName>
</protein>
<dbReference type="InterPro" id="IPR036047">
    <property type="entry name" value="F-box-like_dom_sf"/>
</dbReference>
<feature type="domain" description="F-box" evidence="4">
    <location>
        <begin position="545"/>
        <end position="591"/>
    </location>
</feature>
<dbReference type="InterPro" id="IPR001810">
    <property type="entry name" value="F-box_dom"/>
</dbReference>
<evidence type="ECO:0000256" key="1">
    <source>
        <dbReference type="ARBA" id="ARBA00022614"/>
    </source>
</evidence>
<dbReference type="InterPro" id="IPR032675">
    <property type="entry name" value="LRR_dom_sf"/>
</dbReference>
<reference evidence="5" key="1">
    <citation type="submission" date="2023-08" db="EMBL/GenBank/DDBJ databases">
        <authorList>
            <person name="Alioto T."/>
            <person name="Alioto T."/>
            <person name="Gomez Garrido J."/>
        </authorList>
    </citation>
    <scope>NUCLEOTIDE SEQUENCE</scope>
</reference>
<evidence type="ECO:0000256" key="3">
    <source>
        <dbReference type="SAM" id="MobiDB-lite"/>
    </source>
</evidence>
<dbReference type="Proteomes" id="UP001178508">
    <property type="component" value="Chromosome 12"/>
</dbReference>
<feature type="compositionally biased region" description="Basic residues" evidence="3">
    <location>
        <begin position="433"/>
        <end position="455"/>
    </location>
</feature>
<gene>
    <name evidence="5" type="ORF">XNOV1_A037913</name>
</gene>
<name>A0AAV1G8R7_XYRNO</name>
<evidence type="ECO:0000256" key="2">
    <source>
        <dbReference type="ARBA" id="ARBA00022786"/>
    </source>
</evidence>
<dbReference type="SMART" id="SM00367">
    <property type="entry name" value="LRR_CC"/>
    <property type="match status" value="5"/>
</dbReference>
<evidence type="ECO:0000313" key="6">
    <source>
        <dbReference type="Proteomes" id="UP001178508"/>
    </source>
</evidence>
<dbReference type="InterPro" id="IPR057207">
    <property type="entry name" value="FBXL15_LRR"/>
</dbReference>
<sequence length="933" mass="104653">MERHPSTRASCLVQKLLEDSGNQRPMRDLELSLLCESLFSEQQKLKQVLDWAHAFLSGGSEVHSEFCRAESLMLAEKEENSPLYESSCETTYHYARCTEGGNEIFEGRGAAEDTEKVWKLVSDGHLSSCAKSPPDTPFIPLTSTPGTDKVTQQRNVKSMDASDKQTLSQSDKNNIFTASSAPYLKKESNRPNTLRTKAAEESETPGHRVETKKGVVREKTEDVWMQRGMKKITEEQESSPEFAMSSKKTKEKSEFEMTQEKERKTPSQSHLEIPQTLTVYEQYQCCVDQLHRLRLRQRKQLEPARETQSSEQTTVNPDVQQLLCENERKNPADNHPIGQSDASKYIEKMETLDHVQTKDCDKLRDRGKHKTCLQYDGKKCYKSLKEKTESETSIDYFSRTSVEQLTATLNDDVVVAVERTAAITVDPGPCLKTKGKNQGLKHHQSSVRGQRKKAGSRGASLGLYEKSNSYMHLLNKNEILQRPLSSQVNRNADAHTLADQMKASSDCKATHTTLYDNPTWKSAAVGAWRCEKANCKYRPAGVAVNAHWLSLPDEVWLSVLSLLPLRDLSRVMQVCRRLHTLATDHTLWRDVKVENSTLTEQWFLLMCTRRPRSLSLYSCSGPSLSFRGLGRFFTQCRNSLEEIHITSCTGPGLHGDQMLSLIGQLCDHVTDVDMSWSGTTDAGVKALTDCCSRLRLKSVVLNGCQITDDPMKKLITRHNTSLCRLEMFGCQFLTPSCLQTIYEMCPDLQHLNIGQVPKVNTDCLTAITSYLKRLISLNLSGLLAVSDATVDTLLQNCVELLSLTLSSCPGVTDLTLHSISKYTPSIKSLDVNGCKAVTDTGIQYLALGCRRLQQLDVSSTCTGNRGVSLLANYCNEHLHTVKLSFCHVGTEKILKLCKHCKRLRVLHLYGCARLPTEGEIRRVNTAVQVQPLP</sequence>
<evidence type="ECO:0000259" key="4">
    <source>
        <dbReference type="PROSITE" id="PS50181"/>
    </source>
</evidence>
<dbReference type="EMBL" id="OY660875">
    <property type="protein sequence ID" value="CAJ1068948.1"/>
    <property type="molecule type" value="Genomic_DNA"/>
</dbReference>
<keyword evidence="2" id="KW-0833">Ubl conjugation pathway</keyword>
<dbReference type="SMART" id="SM00256">
    <property type="entry name" value="FBOX"/>
    <property type="match status" value="1"/>
</dbReference>
<feature type="compositionally biased region" description="Polar residues" evidence="3">
    <location>
        <begin position="141"/>
        <end position="156"/>
    </location>
</feature>
<dbReference type="InterPro" id="IPR006553">
    <property type="entry name" value="Leu-rich_rpt_Cys-con_subtyp"/>
</dbReference>
<dbReference type="Gene3D" id="1.20.1280.50">
    <property type="match status" value="1"/>
</dbReference>
<feature type="compositionally biased region" description="Polar residues" evidence="3">
    <location>
        <begin position="164"/>
        <end position="180"/>
    </location>
</feature>
<keyword evidence="6" id="KW-1185">Reference proteome</keyword>
<proteinExistence type="predicted"/>
<dbReference type="Pfam" id="PF25372">
    <property type="entry name" value="DUF7885"/>
    <property type="match status" value="1"/>
</dbReference>
<feature type="compositionally biased region" description="Basic and acidic residues" evidence="3">
    <location>
        <begin position="197"/>
        <end position="212"/>
    </location>
</feature>
<evidence type="ECO:0000313" key="5">
    <source>
        <dbReference type="EMBL" id="CAJ1068948.1"/>
    </source>
</evidence>
<dbReference type="Gene3D" id="3.80.10.10">
    <property type="entry name" value="Ribonuclease Inhibitor"/>
    <property type="match status" value="2"/>
</dbReference>
<accession>A0AAV1G8R7</accession>
<feature type="region of interest" description="Disordered" evidence="3">
    <location>
        <begin position="433"/>
        <end position="458"/>
    </location>
</feature>
<dbReference type="SUPFAM" id="SSF52047">
    <property type="entry name" value="RNI-like"/>
    <property type="match status" value="1"/>
</dbReference>
<dbReference type="PANTHER" id="PTHR13318:SF235">
    <property type="entry name" value="F-BOX DOMAIN-CONTAINING PROTEIN"/>
    <property type="match status" value="1"/>
</dbReference>
<dbReference type="AlphaFoldDB" id="A0AAV1G8R7"/>
<dbReference type="GO" id="GO:0019005">
    <property type="term" value="C:SCF ubiquitin ligase complex"/>
    <property type="evidence" value="ECO:0007669"/>
    <property type="project" value="TreeGrafter"/>
</dbReference>
<dbReference type="SUPFAM" id="SSF81383">
    <property type="entry name" value="F-box domain"/>
    <property type="match status" value="1"/>
</dbReference>